<feature type="domain" description="Polymerase/histidinol phosphatase N-terminal" evidence="1">
    <location>
        <begin position="67"/>
        <end position="142"/>
    </location>
</feature>
<dbReference type="PROSITE" id="PS51318">
    <property type="entry name" value="TAT"/>
    <property type="match status" value="1"/>
</dbReference>
<dbReference type="EMBL" id="BNAY01000002">
    <property type="protein sequence ID" value="GHH11115.1"/>
    <property type="molecule type" value="Genomic_DNA"/>
</dbReference>
<keyword evidence="3" id="KW-1185">Reference proteome</keyword>
<name>A0ABQ3LDR9_9PSEU</name>
<dbReference type="InterPro" id="IPR016195">
    <property type="entry name" value="Pol/histidinol_Pase-like"/>
</dbReference>
<evidence type="ECO:0000259" key="1">
    <source>
        <dbReference type="SMART" id="SM00481"/>
    </source>
</evidence>
<dbReference type="PANTHER" id="PTHR42924:SF11">
    <property type="entry name" value="POLYMERASE_HISTIDINOL PHOSPHATASE N-TERMINAL DOMAIN-CONTAINING PROTEIN"/>
    <property type="match status" value="1"/>
</dbReference>
<gene>
    <name evidence="2" type="ORF">GCM10017790_21010</name>
</gene>
<proteinExistence type="predicted"/>
<organism evidence="2 3">
    <name type="scientific">Amycolatopsis oliviviridis</name>
    <dbReference type="NCBI Taxonomy" id="1471590"/>
    <lineage>
        <taxon>Bacteria</taxon>
        <taxon>Bacillati</taxon>
        <taxon>Actinomycetota</taxon>
        <taxon>Actinomycetes</taxon>
        <taxon>Pseudonocardiales</taxon>
        <taxon>Pseudonocardiaceae</taxon>
        <taxon>Amycolatopsis</taxon>
    </lineage>
</organism>
<dbReference type="InterPro" id="IPR003141">
    <property type="entry name" value="Pol/His_phosphatase_N"/>
</dbReference>
<evidence type="ECO:0000313" key="3">
    <source>
        <dbReference type="Proteomes" id="UP000635387"/>
    </source>
</evidence>
<dbReference type="PANTHER" id="PTHR42924">
    <property type="entry name" value="EXONUCLEASE"/>
    <property type="match status" value="1"/>
</dbReference>
<dbReference type="InterPro" id="IPR006311">
    <property type="entry name" value="TAT_signal"/>
</dbReference>
<sequence>MRPVNSEKPGVDRRGFLKRAGLVSAAAAGAPLAAAAPAEALDLNLDLDLGIDLSWLFGRDRYQWLVGDHHIHTQYSYDAMYTVDGIADGARRHGADWAVITDHGHASHEKSSVERTNAAIRAAQREHRDLLLWQGMEWNVPGAEHATLFFQAGADQAAKLREFERAFDWRLTGTEPGTPDNEALAVKAIRWLAAEERARRIHAPVVVINHPLRNGRVAPHEIRALRDAAPGIVIGMEGAPGAQADGFPKPLGSGGGARGGYGNSPGSNSWPGFPASAYRTYGGFDWSTATVGGLWDSLLAEGKPWWITSNSDSHYNRGDTLVRPGVPDGYYDEHGSYPDPIDTGVPQTLPPYADFAPAEFSRTVVGVTRRSHEGVLEGLRAGRVWVVHGGLAQELEFGAYSGWSSATMGGRLRVRRGDDVTIVVSAKLAARPNGGGSIPRLARLDLVSGPVTGPAADRDAQTAPGTRVVRSFEPRWAPGRRVAFRHTFRNVREPFFVRTRGTDGRKHVPGGIEPSADVIGQSNPFEDLWLYGNPIFVDVR</sequence>
<protein>
    <recommendedName>
        <fullName evidence="1">Polymerase/histidinol phosphatase N-terminal domain-containing protein</fullName>
    </recommendedName>
</protein>
<evidence type="ECO:0000313" key="2">
    <source>
        <dbReference type="EMBL" id="GHH11115.1"/>
    </source>
</evidence>
<accession>A0ABQ3LDR9</accession>
<dbReference type="InterPro" id="IPR052018">
    <property type="entry name" value="PHP_domain"/>
</dbReference>
<dbReference type="SMART" id="SM00481">
    <property type="entry name" value="POLIIIAc"/>
    <property type="match status" value="1"/>
</dbReference>
<dbReference type="Gene3D" id="3.20.20.140">
    <property type="entry name" value="Metal-dependent hydrolases"/>
    <property type="match status" value="1"/>
</dbReference>
<reference evidence="3" key="1">
    <citation type="journal article" date="2019" name="Int. J. Syst. Evol. Microbiol.">
        <title>The Global Catalogue of Microorganisms (GCM) 10K type strain sequencing project: providing services to taxonomists for standard genome sequencing and annotation.</title>
        <authorList>
            <consortium name="The Broad Institute Genomics Platform"/>
            <consortium name="The Broad Institute Genome Sequencing Center for Infectious Disease"/>
            <person name="Wu L."/>
            <person name="Ma J."/>
        </authorList>
    </citation>
    <scope>NUCLEOTIDE SEQUENCE [LARGE SCALE GENOMIC DNA]</scope>
    <source>
        <strain evidence="3">CGMCC 4.7683</strain>
    </source>
</reference>
<comment type="caution">
    <text evidence="2">The sequence shown here is derived from an EMBL/GenBank/DDBJ whole genome shotgun (WGS) entry which is preliminary data.</text>
</comment>
<dbReference type="SUPFAM" id="SSF89550">
    <property type="entry name" value="PHP domain-like"/>
    <property type="match status" value="1"/>
</dbReference>
<dbReference type="Proteomes" id="UP000635387">
    <property type="component" value="Unassembled WGS sequence"/>
</dbReference>